<keyword evidence="1" id="KW-0663">Pyridoxal phosphate</keyword>
<keyword evidence="2" id="KW-0732">Signal</keyword>
<dbReference type="InterPro" id="IPR015421">
    <property type="entry name" value="PyrdxlP-dep_Trfase_major"/>
</dbReference>
<organism evidence="4 5">
    <name type="scientific">Rhizobium azibense</name>
    <dbReference type="NCBI Taxonomy" id="1136135"/>
    <lineage>
        <taxon>Bacteria</taxon>
        <taxon>Pseudomonadati</taxon>
        <taxon>Pseudomonadota</taxon>
        <taxon>Alphaproteobacteria</taxon>
        <taxon>Hyphomicrobiales</taxon>
        <taxon>Rhizobiaceae</taxon>
        <taxon>Rhizobium/Agrobacterium group</taxon>
        <taxon>Rhizobium</taxon>
    </lineage>
</organism>
<evidence type="ECO:0000256" key="1">
    <source>
        <dbReference type="ARBA" id="ARBA00022898"/>
    </source>
</evidence>
<evidence type="ECO:0000313" key="5">
    <source>
        <dbReference type="Proteomes" id="UP000295507"/>
    </source>
</evidence>
<accession>A0A4R3RHF6</accession>
<sequence length="420" mass="45561">MQGSMTRRTLMRFAGAAATVATTSNLLTSAARADTISGDMYWELVRHQFIFPDTAIPMNSANLCPSFESVASKVAELTRVVDYDVSLNNRAQFNDRLSSSRMKVAAQIGADPDEIALVRNTSEANSVITNGLDFKSGDEVVIWDQNHVTNNEAWDIRARRFGLKVVRVALPRRPESDEQIVELFSKACTDRTKAVSFTECSNVSGLKLPAKKIAAMARQKGIHCHVDGAQSWGASALNLHDMGCDSFSASAHKWFMGPKEVGILYVRKGRAGGIWPNTIGYTGEIKVELDLDNAKKFETLGQRDDAAIAAIADTADIHTQIGPQRVEARIAELASQLKQGLKDLGATLVTPENPAMSGGVVVIEVPKENQKTVVDTLYTKFGIAASSSGGLRLCPHIYNTQAHIQRALEGVASMRGLVKT</sequence>
<evidence type="ECO:0000256" key="2">
    <source>
        <dbReference type="SAM" id="SignalP"/>
    </source>
</evidence>
<dbReference type="InterPro" id="IPR015424">
    <property type="entry name" value="PyrdxlP-dep_Trfase"/>
</dbReference>
<evidence type="ECO:0000313" key="4">
    <source>
        <dbReference type="EMBL" id="TCU33799.1"/>
    </source>
</evidence>
<dbReference type="InterPro" id="IPR000192">
    <property type="entry name" value="Aminotrans_V_dom"/>
</dbReference>
<dbReference type="PANTHER" id="PTHR43092:SF6">
    <property type="entry name" value="BLR1280 PROTEIN"/>
    <property type="match status" value="1"/>
</dbReference>
<dbReference type="EMBL" id="SMBK01000014">
    <property type="protein sequence ID" value="TCU33799.1"/>
    <property type="molecule type" value="Genomic_DNA"/>
</dbReference>
<name>A0A4R3RHF6_9HYPH</name>
<comment type="caution">
    <text evidence="4">The sequence shown here is derived from an EMBL/GenBank/DDBJ whole genome shotgun (WGS) entry which is preliminary data.</text>
</comment>
<protein>
    <submittedName>
        <fullName evidence="4">Selenocysteine lyase/cysteine desulfurase</fullName>
    </submittedName>
</protein>
<gene>
    <name evidence="4" type="ORF">EV129_11440</name>
</gene>
<dbReference type="PROSITE" id="PS51318">
    <property type="entry name" value="TAT"/>
    <property type="match status" value="1"/>
</dbReference>
<dbReference type="AlphaFoldDB" id="A0A4R3RHF6"/>
<dbReference type="Pfam" id="PF00266">
    <property type="entry name" value="Aminotran_5"/>
    <property type="match status" value="1"/>
</dbReference>
<evidence type="ECO:0000259" key="3">
    <source>
        <dbReference type="Pfam" id="PF00266"/>
    </source>
</evidence>
<dbReference type="SUPFAM" id="SSF53383">
    <property type="entry name" value="PLP-dependent transferases"/>
    <property type="match status" value="1"/>
</dbReference>
<dbReference type="Gene3D" id="3.90.1150.10">
    <property type="entry name" value="Aspartate Aminotransferase, domain 1"/>
    <property type="match status" value="1"/>
</dbReference>
<dbReference type="Gene3D" id="3.40.640.10">
    <property type="entry name" value="Type I PLP-dependent aspartate aminotransferase-like (Major domain)"/>
    <property type="match status" value="1"/>
</dbReference>
<dbReference type="PANTHER" id="PTHR43092">
    <property type="entry name" value="L-CYSTEINE DESULFHYDRASE"/>
    <property type="match status" value="1"/>
</dbReference>
<feature type="chain" id="PRO_5020881484" evidence="2">
    <location>
        <begin position="34"/>
        <end position="420"/>
    </location>
</feature>
<dbReference type="Proteomes" id="UP000295507">
    <property type="component" value="Unassembled WGS sequence"/>
</dbReference>
<proteinExistence type="predicted"/>
<reference evidence="4 5" key="1">
    <citation type="submission" date="2019-03" db="EMBL/GenBank/DDBJ databases">
        <title>Genomic Encyclopedia of Type Strains, Phase IV (KMG-V): Genome sequencing to study the core and pangenomes of soil and plant-associated prokaryotes.</title>
        <authorList>
            <person name="Whitman W."/>
        </authorList>
    </citation>
    <scope>NUCLEOTIDE SEQUENCE [LARGE SCALE GENOMIC DNA]</scope>
    <source>
        <strain evidence="4 5">IE4868</strain>
    </source>
</reference>
<feature type="domain" description="Aminotransferase class V" evidence="3">
    <location>
        <begin position="91"/>
        <end position="390"/>
    </location>
</feature>
<keyword evidence="4" id="KW-0456">Lyase</keyword>
<dbReference type="GO" id="GO:0016829">
    <property type="term" value="F:lyase activity"/>
    <property type="evidence" value="ECO:0007669"/>
    <property type="project" value="UniProtKB-KW"/>
</dbReference>
<dbReference type="InterPro" id="IPR015422">
    <property type="entry name" value="PyrdxlP-dep_Trfase_small"/>
</dbReference>
<dbReference type="InterPro" id="IPR006311">
    <property type="entry name" value="TAT_signal"/>
</dbReference>
<feature type="signal peptide" evidence="2">
    <location>
        <begin position="1"/>
        <end position="33"/>
    </location>
</feature>